<feature type="transmembrane region" description="Helical" evidence="2">
    <location>
        <begin position="197"/>
        <end position="220"/>
    </location>
</feature>
<evidence type="ECO:0000313" key="4">
    <source>
        <dbReference type="EMBL" id="TFY65570.1"/>
    </source>
</evidence>
<name>A0A4Y9YV12_9AGAM</name>
<sequence length="524" mass="58282">MRSCGSGFHQGRRFSRLAFEGLASTDGGLAQRTSASADKIYLRERILRLSVPVHSITPQHLALRHSIHDKCAVAPSRVHMLVLANQGFHKVMLDAHHATHHPPTTTLLDLPSCIARVDRCIVTDTAPEGVASSHGNALSCLGAPSAKHVLQIQRCPAIKRWRSVMARCRSVVVHFGAMPELTIGLARELQTHYYLSLIYFVILYYDYLLTFTAEVQLFWLSGSPRRLSWPSILFLICRYGALLGHIPLIIEVFISPVDNNLLRRTHISPAICGYSAAHHRRSLRDPRLRHIQPQPIRARFPHTPGLGLRRSDMFSISQWVVFSALSEHDHGLVLLNLGSGTTGCNPIYTKSQGTQLALTWGGLLVFDSCVFVLTVVKAFRIGRRYPGSLVHVLLRDGTLYFILLFVANFSNILMYLYAAPPLRSTNTVLTTVYAPIPTSCITSEPLTREMCSRHRLSTVAVSRLMLSLRAAHDTSDVGMDQGGSNPTQAVRLYTANTRRLSGYEPGRDAGERRRSRTFGGIVVE</sequence>
<dbReference type="Pfam" id="PF20151">
    <property type="entry name" value="DUF6533"/>
    <property type="match status" value="1"/>
</dbReference>
<feature type="domain" description="DUF6533" evidence="3">
    <location>
        <begin position="194"/>
        <end position="243"/>
    </location>
</feature>
<evidence type="ECO:0000256" key="1">
    <source>
        <dbReference type="SAM" id="MobiDB-lite"/>
    </source>
</evidence>
<dbReference type="Proteomes" id="UP000298327">
    <property type="component" value="Unassembled WGS sequence"/>
</dbReference>
<feature type="transmembrane region" description="Helical" evidence="2">
    <location>
        <begin position="357"/>
        <end position="379"/>
    </location>
</feature>
<keyword evidence="5" id="KW-1185">Reference proteome</keyword>
<keyword evidence="2" id="KW-0472">Membrane</keyword>
<reference evidence="4 5" key="1">
    <citation type="submission" date="2019-02" db="EMBL/GenBank/DDBJ databases">
        <title>Genome sequencing of the rare red list fungi Dentipellis fragilis.</title>
        <authorList>
            <person name="Buettner E."/>
            <person name="Kellner H."/>
        </authorList>
    </citation>
    <scope>NUCLEOTIDE SEQUENCE [LARGE SCALE GENOMIC DNA]</scope>
    <source>
        <strain evidence="4 5">DSM 105465</strain>
    </source>
</reference>
<dbReference type="AlphaFoldDB" id="A0A4Y9YV12"/>
<proteinExistence type="predicted"/>
<comment type="caution">
    <text evidence="4">The sequence shown here is derived from an EMBL/GenBank/DDBJ whole genome shotgun (WGS) entry which is preliminary data.</text>
</comment>
<keyword evidence="2" id="KW-1133">Transmembrane helix</keyword>
<keyword evidence="2" id="KW-0812">Transmembrane</keyword>
<feature type="transmembrane region" description="Helical" evidence="2">
    <location>
        <begin position="232"/>
        <end position="254"/>
    </location>
</feature>
<protein>
    <recommendedName>
        <fullName evidence="3">DUF6533 domain-containing protein</fullName>
    </recommendedName>
</protein>
<feature type="region of interest" description="Disordered" evidence="1">
    <location>
        <begin position="501"/>
        <end position="524"/>
    </location>
</feature>
<dbReference type="OrthoDB" id="3261349at2759"/>
<organism evidence="4 5">
    <name type="scientific">Dentipellis fragilis</name>
    <dbReference type="NCBI Taxonomy" id="205917"/>
    <lineage>
        <taxon>Eukaryota</taxon>
        <taxon>Fungi</taxon>
        <taxon>Dikarya</taxon>
        <taxon>Basidiomycota</taxon>
        <taxon>Agaricomycotina</taxon>
        <taxon>Agaricomycetes</taxon>
        <taxon>Russulales</taxon>
        <taxon>Hericiaceae</taxon>
        <taxon>Dentipellis</taxon>
    </lineage>
</organism>
<dbReference type="InterPro" id="IPR045340">
    <property type="entry name" value="DUF6533"/>
</dbReference>
<feature type="transmembrane region" description="Helical" evidence="2">
    <location>
        <begin position="399"/>
        <end position="418"/>
    </location>
</feature>
<dbReference type="EMBL" id="SEOQ01000329">
    <property type="protein sequence ID" value="TFY65570.1"/>
    <property type="molecule type" value="Genomic_DNA"/>
</dbReference>
<evidence type="ECO:0000313" key="5">
    <source>
        <dbReference type="Proteomes" id="UP000298327"/>
    </source>
</evidence>
<evidence type="ECO:0000256" key="2">
    <source>
        <dbReference type="SAM" id="Phobius"/>
    </source>
</evidence>
<gene>
    <name evidence="4" type="ORF">EVG20_g5517</name>
</gene>
<evidence type="ECO:0000259" key="3">
    <source>
        <dbReference type="Pfam" id="PF20151"/>
    </source>
</evidence>
<accession>A0A4Y9YV12</accession>